<proteinExistence type="predicted"/>
<feature type="compositionally biased region" description="Basic and acidic residues" evidence="1">
    <location>
        <begin position="72"/>
        <end position="84"/>
    </location>
</feature>
<name>A0A3S0AU74_9HYPH</name>
<dbReference type="OrthoDB" id="8101493at2"/>
<dbReference type="AlphaFoldDB" id="A0A3S0AU74"/>
<gene>
    <name evidence="2" type="ORF">EJC49_07035</name>
</gene>
<evidence type="ECO:0000313" key="3">
    <source>
        <dbReference type="Proteomes" id="UP000278398"/>
    </source>
</evidence>
<feature type="region of interest" description="Disordered" evidence="1">
    <location>
        <begin position="1"/>
        <end position="90"/>
    </location>
</feature>
<sequence>MLRQTTRRAASFAPRPPERAQDSAPSRPPLACRPSPPRGGRSANASAFANCHGCKEGGDVDAADLPTCGGDVRQDRGGRDEVQPLRKQAS</sequence>
<dbReference type="EMBL" id="RWKW01000025">
    <property type="protein sequence ID" value="RST87191.1"/>
    <property type="molecule type" value="Genomic_DNA"/>
</dbReference>
<dbReference type="Proteomes" id="UP000278398">
    <property type="component" value="Unassembled WGS sequence"/>
</dbReference>
<evidence type="ECO:0000313" key="2">
    <source>
        <dbReference type="EMBL" id="RST87191.1"/>
    </source>
</evidence>
<keyword evidence="3" id="KW-1185">Reference proteome</keyword>
<reference evidence="2 3" key="1">
    <citation type="submission" date="2018-12" db="EMBL/GenBank/DDBJ databases">
        <title>Mesorhizobium carbonis sp. nov., isolated from coal mine water.</title>
        <authorList>
            <person name="Xin W."/>
            <person name="Xu Z."/>
            <person name="Xiang F."/>
            <person name="Zhang J."/>
            <person name="Xi L."/>
            <person name="Liu J."/>
        </authorList>
    </citation>
    <scope>NUCLEOTIDE SEQUENCE [LARGE SCALE GENOMIC DNA]</scope>
    <source>
        <strain evidence="2 3">B2.3</strain>
    </source>
</reference>
<organism evidence="2 3">
    <name type="scientific">Aquibium carbonis</name>
    <dbReference type="NCBI Taxonomy" id="2495581"/>
    <lineage>
        <taxon>Bacteria</taxon>
        <taxon>Pseudomonadati</taxon>
        <taxon>Pseudomonadota</taxon>
        <taxon>Alphaproteobacteria</taxon>
        <taxon>Hyphomicrobiales</taxon>
        <taxon>Phyllobacteriaceae</taxon>
        <taxon>Aquibium</taxon>
    </lineage>
</organism>
<comment type="caution">
    <text evidence="2">The sequence shown here is derived from an EMBL/GenBank/DDBJ whole genome shotgun (WGS) entry which is preliminary data.</text>
</comment>
<evidence type="ECO:0000256" key="1">
    <source>
        <dbReference type="SAM" id="MobiDB-lite"/>
    </source>
</evidence>
<accession>A0A3S0AU74</accession>
<protein>
    <submittedName>
        <fullName evidence="2">Uncharacterized protein</fullName>
    </submittedName>
</protein>